<dbReference type="EMBL" id="BSYA01000076">
    <property type="protein sequence ID" value="GMG30890.1"/>
    <property type="molecule type" value="Genomic_DNA"/>
</dbReference>
<gene>
    <name evidence="1" type="ORF">Aory04_000688300</name>
</gene>
<sequence length="114" mass="12713">MKKGSEPGSRGTHLVQWKNRRGELRVLCPTTVGFRGTDSCERRQRAIMFDYTPSGGLGREALNSQWTRKTALMQSIKNVAATRQSHAWDIVLGRCLFPQESLGLVVNVLGHVGF</sequence>
<evidence type="ECO:0000313" key="1">
    <source>
        <dbReference type="EMBL" id="GMG30890.1"/>
    </source>
</evidence>
<protein>
    <submittedName>
        <fullName evidence="1">Unnamed protein product</fullName>
    </submittedName>
</protein>
<accession>A0AAN5BXP8</accession>
<reference evidence="1" key="1">
    <citation type="submission" date="2023-04" db="EMBL/GenBank/DDBJ databases">
        <title>Aspergillus oryzae NBRC 4228.</title>
        <authorList>
            <person name="Ichikawa N."/>
            <person name="Sato H."/>
            <person name="Tonouchi N."/>
        </authorList>
    </citation>
    <scope>NUCLEOTIDE SEQUENCE</scope>
    <source>
        <strain evidence="1">NBRC 4228</strain>
    </source>
</reference>
<dbReference type="Proteomes" id="UP001165205">
    <property type="component" value="Unassembled WGS sequence"/>
</dbReference>
<name>A0AAN5BXP8_ASPOZ</name>
<evidence type="ECO:0000313" key="2">
    <source>
        <dbReference type="Proteomes" id="UP001165205"/>
    </source>
</evidence>
<comment type="caution">
    <text evidence="1">The sequence shown here is derived from an EMBL/GenBank/DDBJ whole genome shotgun (WGS) entry which is preliminary data.</text>
</comment>
<organism evidence="1 2">
    <name type="scientific">Aspergillus oryzae</name>
    <name type="common">Yellow koji mold</name>
    <dbReference type="NCBI Taxonomy" id="5062"/>
    <lineage>
        <taxon>Eukaryota</taxon>
        <taxon>Fungi</taxon>
        <taxon>Dikarya</taxon>
        <taxon>Ascomycota</taxon>
        <taxon>Pezizomycotina</taxon>
        <taxon>Eurotiomycetes</taxon>
        <taxon>Eurotiomycetidae</taxon>
        <taxon>Eurotiales</taxon>
        <taxon>Aspergillaceae</taxon>
        <taxon>Aspergillus</taxon>
        <taxon>Aspergillus subgen. Circumdati</taxon>
    </lineage>
</organism>
<proteinExistence type="predicted"/>
<dbReference type="AlphaFoldDB" id="A0AAN5BXP8"/>